<evidence type="ECO:0000313" key="2">
    <source>
        <dbReference type="Proteomes" id="UP000757900"/>
    </source>
</evidence>
<reference evidence="1" key="1">
    <citation type="submission" date="2020-04" db="EMBL/GenBank/DDBJ databases">
        <title>Deep metagenomics examines the oral microbiome during advanced dental caries in children, revealing novel taxa and co-occurrences with host molecules.</title>
        <authorList>
            <person name="Baker J.L."/>
            <person name="Morton J.T."/>
            <person name="Dinis M."/>
            <person name="Alvarez R."/>
            <person name="Tran N.C."/>
            <person name="Knight R."/>
            <person name="Edlund A."/>
        </authorList>
    </citation>
    <scope>NUCLEOTIDE SEQUENCE</scope>
    <source>
        <strain evidence="1">JCVI_23_bin.16</strain>
    </source>
</reference>
<accession>A0A929MSZ9</accession>
<dbReference type="AlphaFoldDB" id="A0A929MSZ9"/>
<dbReference type="EMBL" id="JABZFV010000001">
    <property type="protein sequence ID" value="MBF0934020.1"/>
    <property type="molecule type" value="Genomic_DNA"/>
</dbReference>
<name>A0A929MSZ9_ABIDE</name>
<organism evidence="1 2">
    <name type="scientific">Abiotrophia defectiva</name>
    <name type="common">Streptococcus defectivus</name>
    <dbReference type="NCBI Taxonomy" id="46125"/>
    <lineage>
        <taxon>Bacteria</taxon>
        <taxon>Bacillati</taxon>
        <taxon>Bacillota</taxon>
        <taxon>Bacilli</taxon>
        <taxon>Lactobacillales</taxon>
        <taxon>Aerococcaceae</taxon>
        <taxon>Abiotrophia</taxon>
    </lineage>
</organism>
<gene>
    <name evidence="1" type="ORF">HXK00_00070</name>
</gene>
<comment type="caution">
    <text evidence="1">The sequence shown here is derived from an EMBL/GenBank/DDBJ whole genome shotgun (WGS) entry which is preliminary data.</text>
</comment>
<protein>
    <submittedName>
        <fullName evidence="1">Uncharacterized protein</fullName>
    </submittedName>
</protein>
<proteinExistence type="predicted"/>
<evidence type="ECO:0000313" key="1">
    <source>
        <dbReference type="EMBL" id="MBF0934020.1"/>
    </source>
</evidence>
<dbReference type="Proteomes" id="UP000757900">
    <property type="component" value="Unassembled WGS sequence"/>
</dbReference>
<sequence>MDTKPYIDELKQQISEAHDFPFEMVTYAQADKVFHDYVALKYYDGEGGFGDDLYIITMHSENTYTVTVWGEFDYDESEYNPKYIYLCDRQFWALDDLLTMMAVENAYYPVNNNFWLVIHNNDVLEFVLWNEPDFFSIRREDDGVSFQVDGIDVTANVDDHSISIEASVGENNMSVKSFNCKHDEIVELLTSLVMTFTPISFRTETMNLFKLVDHE</sequence>